<evidence type="ECO:0000256" key="9">
    <source>
        <dbReference type="ARBA" id="ARBA00023027"/>
    </source>
</evidence>
<evidence type="ECO:0000256" key="2">
    <source>
        <dbReference type="ARBA" id="ARBA00005019"/>
    </source>
</evidence>
<keyword evidence="13" id="KW-1185">Reference proteome</keyword>
<dbReference type="GeneID" id="78392077"/>
<keyword evidence="5" id="KW-0808">Transferase</keyword>
<keyword evidence="7" id="KW-0547">Nucleotide-binding</keyword>
<evidence type="ECO:0000256" key="6">
    <source>
        <dbReference type="ARBA" id="ARBA00022695"/>
    </source>
</evidence>
<dbReference type="Gene3D" id="3.40.50.620">
    <property type="entry name" value="HUPs"/>
    <property type="match status" value="1"/>
</dbReference>
<dbReference type="InterPro" id="IPR005248">
    <property type="entry name" value="NadD/NMNAT"/>
</dbReference>
<protein>
    <recommendedName>
        <fullName evidence="3">nicotinate-nucleotide adenylyltransferase</fullName>
        <ecNumber evidence="3">2.7.7.18</ecNumber>
    </recommendedName>
</protein>
<evidence type="ECO:0000256" key="8">
    <source>
        <dbReference type="ARBA" id="ARBA00022840"/>
    </source>
</evidence>
<organism evidence="12 13">
    <name type="scientific">Mogibacterium diversum</name>
    <dbReference type="NCBI Taxonomy" id="114527"/>
    <lineage>
        <taxon>Bacteria</taxon>
        <taxon>Bacillati</taxon>
        <taxon>Bacillota</taxon>
        <taxon>Clostridia</taxon>
        <taxon>Peptostreptococcales</taxon>
        <taxon>Anaerovoracaceae</taxon>
        <taxon>Mogibacterium</taxon>
    </lineage>
</organism>
<dbReference type="KEGG" id="mdv:C5Q96_07340"/>
<evidence type="ECO:0000256" key="1">
    <source>
        <dbReference type="ARBA" id="ARBA00002324"/>
    </source>
</evidence>
<dbReference type="RefSeq" id="WP_106057730.1">
    <property type="nucleotide sequence ID" value="NZ_CP027228.1"/>
</dbReference>
<dbReference type="PANTHER" id="PTHR39321:SF3">
    <property type="entry name" value="PHOSPHOPANTETHEINE ADENYLYLTRANSFERASE"/>
    <property type="match status" value="1"/>
</dbReference>
<name>A0A2S0L5V9_9FIRM</name>
<gene>
    <name evidence="12" type="ORF">C5Q96_07340</name>
</gene>
<comment type="function">
    <text evidence="1">Catalyzes the reversible adenylation of nicotinate mononucleotide (NaMN) to nicotinic acid adenine dinucleotide (NaAD).</text>
</comment>
<evidence type="ECO:0000313" key="13">
    <source>
        <dbReference type="Proteomes" id="UP000237883"/>
    </source>
</evidence>
<keyword evidence="12" id="KW-0378">Hydrolase</keyword>
<keyword evidence="6" id="KW-0548">Nucleotidyltransferase</keyword>
<dbReference type="GO" id="GO:0005524">
    <property type="term" value="F:ATP binding"/>
    <property type="evidence" value="ECO:0007669"/>
    <property type="project" value="UniProtKB-KW"/>
</dbReference>
<dbReference type="SUPFAM" id="SSF52374">
    <property type="entry name" value="Nucleotidylyl transferase"/>
    <property type="match status" value="1"/>
</dbReference>
<sequence>MDNKAIMINTIKGALLNPDFIEAAGLDSDVMEVRTAREDFVEMVYELYYHSGNHGRFDSKVILSICSRYTPELEVAPREGWLEHTRLYLLNLLFPHLDGPQDPDKFKAGRNILLQLMRGVYEYERKTLPFDPCYDIHLLSDEEIMSKGFTDEYLRFNKLVKSNYVYEFMRLSSDISPFNTLGHVSGVHYVAMYTARQLYDAGINVDLGLVSAAAASHDIGKYGCRKEEERRVPYLHYYYTDYCLTRFGLPTIMHIAANHSTWDLELDNLSVESLLLIYADFRVRSIRDEDDQETINFFTLEEAFDVVLNKFDNINEAKNHRYERVYNRLLDFEDFMRENGVTTDLPEDWAETPHFRRAPKVRELALLSGSEATSQLKFRAIEHNIRLMKIFNSPAEFSSLLERARSESQWSNIRTYLNILGEYKSYMTEDQKVIVLDFMYDMLFNRESDLREQAAQIMGQIVARFREEYKKELPKSVPTRDSDTTNITQFSSYLEKILMPSRKHTDFHRKRIIEATPDFVNEVVKNCRPSCRSKYFDVLEDYYHVADLDEQTIIVLCSTALSIDKDLMPESFLESLMFFTKDILNSYSQDTDLLALAVIERFFPDSGIDVDARRLSILGVSAGRDITESVPSSLFLDNLKTSTSWMSKLANIDYMFKVAKQGYNVMHIATHFVNLIKVSEAIVVRKHAGDCLIELASRMPSDQINELCIDLFNGLELSDYQFLKYIPGYLGQLMMYQPDSEQSEAIEALETMLYTGNSKSAAASLSTMAVLLENYDKLPEASKNAEKYKKRLLGMIIKAISHYNTALSQEALRVLGMRIFGSEVMTLGSKGWAASHCFKRLAAVIPLIGDDIGLEFYNNAAVLNYIYRFIATYVDEVGQFEFAEYDKIAFFPGSFDPFTLGHKAIATTIRDMGFEVYLALDELSWTKRMLPHALRRNILAMSISSEEGLNLFPDDMQVNLANSDDMRRLRELFAGKDLYIVTGSDALANAACYKAAPSEYSIHSLGHIVFDRESSDDSYRDSGDSYPITGEIIKLHLKKYSEDVSSARIRNNIDLGRDIGTLLDPVVQNYIYDMNLYKHEPAYKEVLTASDISFSVFEHMDAGFTMPLSDDLEKAGYDPVVLSEYLDDPATKSILIEARPGEREEPVLSAFASARKLRANDLLEEFGSSEVASTIRKSALGSIASIGAFYAKEDATVGVSNLKQILLTEIMTELLDEDYTYVIYRPVNPAGMDEDTIDLLIHHGFVNISSSEEEPIYAVDMKAPIVLFRDVEACIKAPFNKNPRIIKAADDAHAKLLRTFNELFPGKLILTFNPRAVYSRIVNMVTSENGVPAASDPLKKRGPYMAVPYGKALSDVVIPNTVTKALRTDKYFKNDLSGFTIREYRNYAPLQEQIKTIKSFEKPVILVDDFLHNGQRLNHIAPLIKDEGIDLRKVIVGVLTGRALDTMKERGISVNGAYFLPDISIWINEHDSYPFFGGDSIELVDGSKEHRTINLMLPYTTFSFVGENDMDKVYRYSITCLENARDILRILEQEYQAEYGRKLTQSQLGAVISRPCSPMLPPGLEYDSSFAASDFIENDVRRAERLHMFKK</sequence>
<dbReference type="InterPro" id="IPR004821">
    <property type="entry name" value="Cyt_trans-like"/>
</dbReference>
<comment type="catalytic activity">
    <reaction evidence="10">
        <text>nicotinate beta-D-ribonucleotide + ATP + H(+) = deamido-NAD(+) + diphosphate</text>
        <dbReference type="Rhea" id="RHEA:22860"/>
        <dbReference type="ChEBI" id="CHEBI:15378"/>
        <dbReference type="ChEBI" id="CHEBI:30616"/>
        <dbReference type="ChEBI" id="CHEBI:33019"/>
        <dbReference type="ChEBI" id="CHEBI:57502"/>
        <dbReference type="ChEBI" id="CHEBI:58437"/>
        <dbReference type="EC" id="2.7.7.18"/>
    </reaction>
</comment>
<evidence type="ECO:0000259" key="11">
    <source>
        <dbReference type="Pfam" id="PF01467"/>
    </source>
</evidence>
<dbReference type="OrthoDB" id="1703792at2"/>
<accession>A0A2S0L5V9</accession>
<dbReference type="Pfam" id="PF01467">
    <property type="entry name" value="CTP_transf_like"/>
    <property type="match status" value="1"/>
</dbReference>
<dbReference type="SUPFAM" id="SSF109604">
    <property type="entry name" value="HD-domain/PDEase-like"/>
    <property type="match status" value="1"/>
</dbReference>
<dbReference type="EC" id="2.7.7.18" evidence="3"/>
<evidence type="ECO:0000256" key="10">
    <source>
        <dbReference type="ARBA" id="ARBA00048721"/>
    </source>
</evidence>
<proteinExistence type="predicted"/>
<evidence type="ECO:0000313" key="12">
    <source>
        <dbReference type="EMBL" id="AVM48675.1"/>
    </source>
</evidence>
<evidence type="ECO:0000256" key="4">
    <source>
        <dbReference type="ARBA" id="ARBA00022642"/>
    </source>
</evidence>
<dbReference type="EMBL" id="CP027228">
    <property type="protein sequence ID" value="AVM48675.1"/>
    <property type="molecule type" value="Genomic_DNA"/>
</dbReference>
<dbReference type="Proteomes" id="UP000237883">
    <property type="component" value="Chromosome"/>
</dbReference>
<dbReference type="PANTHER" id="PTHR39321">
    <property type="entry name" value="NICOTINATE-NUCLEOTIDE ADENYLYLTRANSFERASE-RELATED"/>
    <property type="match status" value="1"/>
</dbReference>
<dbReference type="GO" id="GO:0004515">
    <property type="term" value="F:nicotinate-nucleotide adenylyltransferase activity"/>
    <property type="evidence" value="ECO:0007669"/>
    <property type="project" value="UniProtKB-EC"/>
</dbReference>
<dbReference type="InterPro" id="IPR016024">
    <property type="entry name" value="ARM-type_fold"/>
</dbReference>
<keyword evidence="8" id="KW-0067">ATP-binding</keyword>
<evidence type="ECO:0000256" key="7">
    <source>
        <dbReference type="ARBA" id="ARBA00022741"/>
    </source>
</evidence>
<evidence type="ECO:0000256" key="3">
    <source>
        <dbReference type="ARBA" id="ARBA00012389"/>
    </source>
</evidence>
<dbReference type="InterPro" id="IPR014729">
    <property type="entry name" value="Rossmann-like_a/b/a_fold"/>
</dbReference>
<keyword evidence="9" id="KW-0520">NAD</keyword>
<dbReference type="GO" id="GO:0016787">
    <property type="term" value="F:hydrolase activity"/>
    <property type="evidence" value="ECO:0007669"/>
    <property type="project" value="UniProtKB-KW"/>
</dbReference>
<comment type="pathway">
    <text evidence="2">Cofactor biosynthesis; NAD(+) biosynthesis; deamido-NAD(+) from nicotinate D-ribonucleotide: step 1/1.</text>
</comment>
<dbReference type="SUPFAM" id="SSF48371">
    <property type="entry name" value="ARM repeat"/>
    <property type="match status" value="1"/>
</dbReference>
<dbReference type="GO" id="GO:0009435">
    <property type="term" value="P:NAD+ biosynthetic process"/>
    <property type="evidence" value="ECO:0007669"/>
    <property type="project" value="InterPro"/>
</dbReference>
<evidence type="ECO:0000256" key="5">
    <source>
        <dbReference type="ARBA" id="ARBA00022679"/>
    </source>
</evidence>
<reference evidence="13" key="1">
    <citation type="submission" date="2018-02" db="EMBL/GenBank/DDBJ databases">
        <authorList>
            <person name="Holder M.E."/>
            <person name="Ajami N.J."/>
            <person name="Petrosino J.F."/>
        </authorList>
    </citation>
    <scope>NUCLEOTIDE SEQUENCE [LARGE SCALE GENOMIC DNA]</scope>
    <source>
        <strain evidence="13">CCUG 47132</strain>
    </source>
</reference>
<feature type="domain" description="Cytidyltransferase-like" evidence="11">
    <location>
        <begin position="890"/>
        <end position="1051"/>
    </location>
</feature>
<keyword evidence="4" id="KW-0662">Pyridine nucleotide biosynthesis</keyword>
<dbReference type="Gene3D" id="1.10.3210.10">
    <property type="entry name" value="Hypothetical protein af1432"/>
    <property type="match status" value="1"/>
</dbReference>